<gene>
    <name evidence="3" type="ORF">ACED38_10325</name>
</gene>
<reference evidence="3 4" key="1">
    <citation type="submission" date="2024-06" db="EMBL/GenBank/DDBJ databases">
        <authorList>
            <person name="Steensen K."/>
            <person name="Seneca J."/>
            <person name="Bartlau N."/>
            <person name="Yu A.X."/>
            <person name="Polz M.F."/>
        </authorList>
    </citation>
    <scope>NUCLEOTIDE SEQUENCE [LARGE SCALE GENOMIC DNA]</scope>
    <source>
        <strain evidence="3 4">FF146</strain>
    </source>
</reference>
<dbReference type="SUPFAM" id="SSF56349">
    <property type="entry name" value="DNA breaking-rejoining enzymes"/>
    <property type="match status" value="1"/>
</dbReference>
<protein>
    <recommendedName>
        <fullName evidence="5">Tyr recombinase domain-containing protein</fullName>
    </recommendedName>
</protein>
<comment type="caution">
    <text evidence="3">The sequence shown here is derived from an EMBL/GenBank/DDBJ whole genome shotgun (WGS) entry which is preliminary data.</text>
</comment>
<evidence type="ECO:0000256" key="1">
    <source>
        <dbReference type="ARBA" id="ARBA00023172"/>
    </source>
</evidence>
<dbReference type="Gene3D" id="1.10.443.10">
    <property type="entry name" value="Intergrase catalytic core"/>
    <property type="match status" value="1"/>
</dbReference>
<accession>A0ABV4M6Z2</accession>
<organism evidence="3 4">
    <name type="scientific">Vibrio cortegadensis</name>
    <dbReference type="NCBI Taxonomy" id="1328770"/>
    <lineage>
        <taxon>Bacteria</taxon>
        <taxon>Pseudomonadati</taxon>
        <taxon>Pseudomonadota</taxon>
        <taxon>Gammaproteobacteria</taxon>
        <taxon>Vibrionales</taxon>
        <taxon>Vibrionaceae</taxon>
        <taxon>Vibrio</taxon>
    </lineage>
</organism>
<evidence type="ECO:0000313" key="3">
    <source>
        <dbReference type="EMBL" id="MEZ8195283.1"/>
    </source>
</evidence>
<evidence type="ECO:0000256" key="2">
    <source>
        <dbReference type="SAM" id="MobiDB-lite"/>
    </source>
</evidence>
<dbReference type="EMBL" id="JBGOOT010000007">
    <property type="protein sequence ID" value="MEZ8195283.1"/>
    <property type="molecule type" value="Genomic_DNA"/>
</dbReference>
<keyword evidence="4" id="KW-1185">Reference proteome</keyword>
<dbReference type="RefSeq" id="WP_371730362.1">
    <property type="nucleotide sequence ID" value="NZ_JBGOOT010000007.1"/>
</dbReference>
<dbReference type="Proteomes" id="UP001569153">
    <property type="component" value="Unassembled WGS sequence"/>
</dbReference>
<evidence type="ECO:0008006" key="5">
    <source>
        <dbReference type="Google" id="ProtNLM"/>
    </source>
</evidence>
<dbReference type="InterPro" id="IPR013762">
    <property type="entry name" value="Integrase-like_cat_sf"/>
</dbReference>
<dbReference type="InterPro" id="IPR011010">
    <property type="entry name" value="DNA_brk_join_enz"/>
</dbReference>
<feature type="region of interest" description="Disordered" evidence="2">
    <location>
        <begin position="1"/>
        <end position="23"/>
    </location>
</feature>
<name>A0ABV4M6Z2_9VIBR</name>
<proteinExistence type="predicted"/>
<keyword evidence="1" id="KW-0233">DNA recombination</keyword>
<evidence type="ECO:0000313" key="4">
    <source>
        <dbReference type="Proteomes" id="UP001569153"/>
    </source>
</evidence>
<sequence>MGYIANEKRKNRNKQSGAPYPEAKHTVTSLARIFKNLNRRQFPIEKREKFFFVFIYLWLTGELASLRKQDNSAKISNYTLPDLFRLQAYKACRKNAFRTVMHESTSWVEYAVAYPVKDNIVYLWQPVPSRLNPFFQRFISQRNYERPFLSLKEKTELKSMIERRWKYHGLDELEQSVDRKDNLINYFNICVQNDNLLSALPRYVLSHQHRWIHHKNARYYQQATSDRIRANIFRAHERYIERLIFEIRALNFEEKFTVERRTKDRSETEKLYFVDSTLVNSTPATLKAQNITQLKYREEESKPSSAETPLLIGSNRSVDVVTLASLFRQLETEILSRTVASQEDSSLSAFISYYNLCTYHLTLCFLICTGVRPTHHISIESRRYFPGKKASVYDKGHYREIFINEYLSEQIHQYQRLQQRIMSRLSAQAFQLEKDVLWYLIDDNQKAKTVSASLLRQFLKQRGATFVPYSIRHTFAQFALEHVTPFSLSNAQIDRLMGHANLGENIGNDHIFPLHRQQLVQHVNRIASNFNLQKVCYVR</sequence>